<gene>
    <name evidence="2" type="ORF">OCH239_03005</name>
</gene>
<sequence>MDLMSVANELVAGCREGRERENLDKLYAADAVSVEAHCMPGVDSRETHGLDGIKGKHEWWEQNMEATGGSVDGPFPHGDERFAVVFKVQGRDKNSGKEFDMEEVGIYHVSGGKIVREEFFYTSD</sequence>
<dbReference type="AlphaFoldDB" id="X7EFA4"/>
<reference evidence="2 3" key="1">
    <citation type="submission" date="2014-01" db="EMBL/GenBank/DDBJ databases">
        <title>Roseivivax halodurans JCM 10272 Genome Sequencing.</title>
        <authorList>
            <person name="Lai Q."/>
            <person name="Li G."/>
            <person name="Shao Z."/>
        </authorList>
    </citation>
    <scope>NUCLEOTIDE SEQUENCE [LARGE SCALE GENOMIC DNA]</scope>
    <source>
        <strain evidence="2 3">JCM 10272</strain>
    </source>
</reference>
<dbReference type="STRING" id="1449350.OCH239_03005"/>
<dbReference type="Proteomes" id="UP000022447">
    <property type="component" value="Unassembled WGS sequence"/>
</dbReference>
<protein>
    <recommendedName>
        <fullName evidence="1">SnoaL-like domain-containing protein</fullName>
    </recommendedName>
</protein>
<dbReference type="SUPFAM" id="SSF54427">
    <property type="entry name" value="NTF2-like"/>
    <property type="match status" value="1"/>
</dbReference>
<dbReference type="EMBL" id="JALZ01000010">
    <property type="protein sequence ID" value="ETX14545.1"/>
    <property type="molecule type" value="Genomic_DNA"/>
</dbReference>
<evidence type="ECO:0000259" key="1">
    <source>
        <dbReference type="Pfam" id="PF20409"/>
    </source>
</evidence>
<feature type="domain" description="SnoaL-like" evidence="1">
    <location>
        <begin position="7"/>
        <end position="121"/>
    </location>
</feature>
<dbReference type="InterPro" id="IPR032710">
    <property type="entry name" value="NTF2-like_dom_sf"/>
</dbReference>
<evidence type="ECO:0000313" key="3">
    <source>
        <dbReference type="Proteomes" id="UP000022447"/>
    </source>
</evidence>
<name>X7EFA4_9RHOB</name>
<dbReference type="RefSeq" id="WP_037262542.1">
    <property type="nucleotide sequence ID" value="NZ_JALZ01000010.1"/>
</dbReference>
<dbReference type="InterPro" id="IPR046860">
    <property type="entry name" value="SnoaL_5"/>
</dbReference>
<dbReference type="Gene3D" id="3.10.450.50">
    <property type="match status" value="1"/>
</dbReference>
<organism evidence="2 3">
    <name type="scientific">Roseivivax halodurans JCM 10272</name>
    <dbReference type="NCBI Taxonomy" id="1449350"/>
    <lineage>
        <taxon>Bacteria</taxon>
        <taxon>Pseudomonadati</taxon>
        <taxon>Pseudomonadota</taxon>
        <taxon>Alphaproteobacteria</taxon>
        <taxon>Rhodobacterales</taxon>
        <taxon>Roseobacteraceae</taxon>
        <taxon>Roseivivax</taxon>
    </lineage>
</organism>
<comment type="caution">
    <text evidence="2">The sequence shown here is derived from an EMBL/GenBank/DDBJ whole genome shotgun (WGS) entry which is preliminary data.</text>
</comment>
<accession>X7EFA4</accession>
<proteinExistence type="predicted"/>
<evidence type="ECO:0000313" key="2">
    <source>
        <dbReference type="EMBL" id="ETX14545.1"/>
    </source>
</evidence>
<dbReference type="PATRIC" id="fig|1449350.3.peg.2355"/>
<keyword evidence="3" id="KW-1185">Reference proteome</keyword>
<dbReference type="OrthoDB" id="336094at2"/>
<dbReference type="eggNOG" id="COG3631">
    <property type="taxonomic scope" value="Bacteria"/>
</dbReference>
<dbReference type="Pfam" id="PF20409">
    <property type="entry name" value="SnoaL_5"/>
    <property type="match status" value="1"/>
</dbReference>